<gene>
    <name evidence="2" type="ORF">BU23DRAFT_160528</name>
</gene>
<dbReference type="Proteomes" id="UP000800036">
    <property type="component" value="Unassembled WGS sequence"/>
</dbReference>
<evidence type="ECO:0000313" key="2">
    <source>
        <dbReference type="EMBL" id="KAF1972561.1"/>
    </source>
</evidence>
<name>A0A6A5V5R2_9PLEO</name>
<evidence type="ECO:0000256" key="1">
    <source>
        <dbReference type="SAM" id="Phobius"/>
    </source>
</evidence>
<proteinExistence type="predicted"/>
<evidence type="ECO:0000313" key="3">
    <source>
        <dbReference type="Proteomes" id="UP000800036"/>
    </source>
</evidence>
<keyword evidence="1" id="KW-1133">Transmembrane helix</keyword>
<reference evidence="2" key="1">
    <citation type="journal article" date="2020" name="Stud. Mycol.">
        <title>101 Dothideomycetes genomes: a test case for predicting lifestyles and emergence of pathogens.</title>
        <authorList>
            <person name="Haridas S."/>
            <person name="Albert R."/>
            <person name="Binder M."/>
            <person name="Bloem J."/>
            <person name="Labutti K."/>
            <person name="Salamov A."/>
            <person name="Andreopoulos B."/>
            <person name="Baker S."/>
            <person name="Barry K."/>
            <person name="Bills G."/>
            <person name="Bluhm B."/>
            <person name="Cannon C."/>
            <person name="Castanera R."/>
            <person name="Culley D."/>
            <person name="Daum C."/>
            <person name="Ezra D."/>
            <person name="Gonzalez J."/>
            <person name="Henrissat B."/>
            <person name="Kuo A."/>
            <person name="Liang C."/>
            <person name="Lipzen A."/>
            <person name="Lutzoni F."/>
            <person name="Magnuson J."/>
            <person name="Mondo S."/>
            <person name="Nolan M."/>
            <person name="Ohm R."/>
            <person name="Pangilinan J."/>
            <person name="Park H.-J."/>
            <person name="Ramirez L."/>
            <person name="Alfaro M."/>
            <person name="Sun H."/>
            <person name="Tritt A."/>
            <person name="Yoshinaga Y."/>
            <person name="Zwiers L.-H."/>
            <person name="Turgeon B."/>
            <person name="Goodwin S."/>
            <person name="Spatafora J."/>
            <person name="Crous P."/>
            <person name="Grigoriev I."/>
        </authorList>
    </citation>
    <scope>NUCLEOTIDE SEQUENCE</scope>
    <source>
        <strain evidence="2">CBS 107.79</strain>
    </source>
</reference>
<dbReference type="AlphaFoldDB" id="A0A6A5V5R2"/>
<feature type="transmembrane region" description="Helical" evidence="1">
    <location>
        <begin position="12"/>
        <end position="33"/>
    </location>
</feature>
<sequence length="90" mass="10930">MRGRYPSPYIYLIVYLFSCIYNYSTYTPLTLYIREICRTRLHPNRIPQHVRFSVEVRRATLHLYTYTHLAIPKLFSRARALFYSTQNIHL</sequence>
<keyword evidence="1" id="KW-0812">Transmembrane</keyword>
<keyword evidence="3" id="KW-1185">Reference proteome</keyword>
<keyword evidence="1" id="KW-0472">Membrane</keyword>
<protein>
    <submittedName>
        <fullName evidence="2">Uncharacterized protein</fullName>
    </submittedName>
</protein>
<dbReference type="EMBL" id="ML976686">
    <property type="protein sequence ID" value="KAF1972561.1"/>
    <property type="molecule type" value="Genomic_DNA"/>
</dbReference>
<organism evidence="2 3">
    <name type="scientific">Bimuria novae-zelandiae CBS 107.79</name>
    <dbReference type="NCBI Taxonomy" id="1447943"/>
    <lineage>
        <taxon>Eukaryota</taxon>
        <taxon>Fungi</taxon>
        <taxon>Dikarya</taxon>
        <taxon>Ascomycota</taxon>
        <taxon>Pezizomycotina</taxon>
        <taxon>Dothideomycetes</taxon>
        <taxon>Pleosporomycetidae</taxon>
        <taxon>Pleosporales</taxon>
        <taxon>Massarineae</taxon>
        <taxon>Didymosphaeriaceae</taxon>
        <taxon>Bimuria</taxon>
    </lineage>
</organism>
<accession>A0A6A5V5R2</accession>